<comment type="domain">
    <text evidence="7">The arm domain is inserted in the first ABC transporter domain. Probably contacts ribosomal protein L1.</text>
</comment>
<keyword evidence="4 7" id="KW-0547">Nucleotide-binding</keyword>
<dbReference type="SUPFAM" id="SSF52540">
    <property type="entry name" value="P-loop containing nucleoside triphosphate hydrolases"/>
    <property type="match status" value="2"/>
</dbReference>
<dbReference type="RefSeq" id="WP_345687354.1">
    <property type="nucleotide sequence ID" value="NZ_BAABRO010000017.1"/>
</dbReference>
<dbReference type="PANTHER" id="PTHR43858">
    <property type="entry name" value="ENERGY-DEPENDENT TRANSLATIONAL THROTTLE PROTEIN ETTA"/>
    <property type="match status" value="1"/>
</dbReference>
<keyword evidence="7" id="KW-0694">RNA-binding</keyword>
<comment type="subunit">
    <text evidence="7">Monomer. Probably contacts ribosomal proteins L1, L5, L33 and S7, the 16S and 23S rRNA and the P-site containing tRNA(fMet).</text>
</comment>
<evidence type="ECO:0000256" key="5">
    <source>
        <dbReference type="ARBA" id="ARBA00022840"/>
    </source>
</evidence>
<keyword evidence="7" id="KW-0648">Protein biosynthesis</keyword>
<dbReference type="InterPro" id="IPR003439">
    <property type="entry name" value="ABC_transporter-like_ATP-bd"/>
</dbReference>
<dbReference type="NCBIfam" id="TIGR03719">
    <property type="entry name" value="ABC_ABC_ChvD"/>
    <property type="match status" value="1"/>
</dbReference>
<evidence type="ECO:0000259" key="8">
    <source>
        <dbReference type="PROSITE" id="PS50893"/>
    </source>
</evidence>
<feature type="region of interest" description="PtIM" evidence="7">
    <location>
        <begin position="244"/>
        <end position="324"/>
    </location>
</feature>
<dbReference type="PANTHER" id="PTHR43858:SF1">
    <property type="entry name" value="ABC TRANSPORTER-RELATED PROTEIN"/>
    <property type="match status" value="1"/>
</dbReference>
<evidence type="ECO:0000256" key="3">
    <source>
        <dbReference type="ARBA" id="ARBA00022730"/>
    </source>
</evidence>
<proteinExistence type="inferred from homology"/>
<dbReference type="InterPro" id="IPR032781">
    <property type="entry name" value="ABC_tran_Xtn"/>
</dbReference>
<comment type="similarity">
    <text evidence="1 7">Belongs to the ABC transporter superfamily. ABCF family. Translational throttle EttA subfamily.</text>
</comment>
<feature type="binding site" evidence="7">
    <location>
        <begin position="39"/>
        <end position="46"/>
    </location>
    <ligand>
        <name>ATP</name>
        <dbReference type="ChEBI" id="CHEBI:30616"/>
        <label>1</label>
    </ligand>
</feature>
<keyword evidence="7" id="KW-0963">Cytoplasm</keyword>
<gene>
    <name evidence="7 9" type="primary">ettA</name>
    <name evidence="9" type="ORF">Rcae01_05398</name>
</gene>
<dbReference type="InterPro" id="IPR027417">
    <property type="entry name" value="P-loop_NTPase"/>
</dbReference>
<dbReference type="NCBIfam" id="NF008775">
    <property type="entry name" value="PRK11819.1"/>
    <property type="match status" value="1"/>
</dbReference>
<dbReference type="Proteomes" id="UP001416858">
    <property type="component" value="Unassembled WGS sequence"/>
</dbReference>
<comment type="domain">
    <text evidence="7">The P-site tRNA interaction motif (PtIM domain) probably interacts with the P-site tRNA(fMet) as well as the 23S rRNA.</text>
</comment>
<accession>A0ABP9VXM9</accession>
<dbReference type="InterPro" id="IPR017871">
    <property type="entry name" value="ABC_transporter-like_CS"/>
</dbReference>
<dbReference type="PROSITE" id="PS50893">
    <property type="entry name" value="ABC_TRANSPORTER_2"/>
    <property type="match status" value="2"/>
</dbReference>
<dbReference type="InterPro" id="IPR003593">
    <property type="entry name" value="AAA+_ATPase"/>
</dbReference>
<keyword evidence="3 7" id="KW-0699">rRNA-binding</keyword>
<keyword evidence="7" id="KW-0677">Repeat</keyword>
<dbReference type="Gene3D" id="3.40.50.300">
    <property type="entry name" value="P-loop containing nucleotide triphosphate hydrolases"/>
    <property type="match status" value="2"/>
</dbReference>
<evidence type="ECO:0000313" key="9">
    <source>
        <dbReference type="EMBL" id="GAA5509893.1"/>
    </source>
</evidence>
<evidence type="ECO:0000256" key="7">
    <source>
        <dbReference type="HAMAP-Rule" id="MF_00847"/>
    </source>
</evidence>
<dbReference type="HAMAP" id="MF_00847">
    <property type="entry name" value="EttA"/>
    <property type="match status" value="1"/>
</dbReference>
<dbReference type="InterPro" id="IPR022374">
    <property type="entry name" value="EttA"/>
</dbReference>
<evidence type="ECO:0000256" key="6">
    <source>
        <dbReference type="ARBA" id="ARBA00022845"/>
    </source>
</evidence>
<feature type="domain" description="ABC transporter" evidence="8">
    <location>
        <begin position="7"/>
        <end position="261"/>
    </location>
</feature>
<comment type="function">
    <text evidence="7">A translation factor that gates the progression of the 70S ribosomal initiation complex (IC, containing tRNA(fMet) in the P-site) into the translation elongation cycle by using a mechanism sensitive to the ATP/ADP ratio. Binds to the 70S ribosome E-site where it modulates the state of the translating ribosome during subunit translocation. ATP hydrolysis probably frees it from the ribosome, which can enter the elongation phase.</text>
</comment>
<comment type="caution">
    <text evidence="7">Lacks conserved residue(s) required for the propagation of feature annotation.</text>
</comment>
<dbReference type="SMART" id="SM00382">
    <property type="entry name" value="AAA"/>
    <property type="match status" value="2"/>
</dbReference>
<dbReference type="PROSITE" id="PS00211">
    <property type="entry name" value="ABC_TRANSPORTER_1"/>
    <property type="match status" value="1"/>
</dbReference>
<protein>
    <recommendedName>
        <fullName evidence="7">Energy-dependent translational throttle protein EttA</fullName>
        <ecNumber evidence="7">3.6.1.-</ecNumber>
    </recommendedName>
    <alternativeName>
        <fullName evidence="7">Translational regulatory factor EttA</fullName>
    </alternativeName>
</protein>
<name>A0ABP9VXM9_9BACT</name>
<reference evidence="9 10" key="1">
    <citation type="submission" date="2024-02" db="EMBL/GenBank/DDBJ databases">
        <title>Rhodopirellula caenicola NBRC 110016.</title>
        <authorList>
            <person name="Ichikawa N."/>
            <person name="Katano-Makiyama Y."/>
            <person name="Hidaka K."/>
        </authorList>
    </citation>
    <scope>NUCLEOTIDE SEQUENCE [LARGE SCALE GENOMIC DNA]</scope>
    <source>
        <strain evidence="9 10">NBRC 110016</strain>
    </source>
</reference>
<keyword evidence="2 7" id="KW-0820">tRNA-binding</keyword>
<comment type="subcellular location">
    <subcellularLocation>
        <location evidence="7">Cytoplasm</location>
    </subcellularLocation>
    <text evidence="7">Associates with ribosomes and polysomes.</text>
</comment>
<evidence type="ECO:0000313" key="10">
    <source>
        <dbReference type="Proteomes" id="UP001416858"/>
    </source>
</evidence>
<keyword evidence="5 7" id="KW-0067">ATP-binding</keyword>
<dbReference type="EC" id="3.6.1.-" evidence="7"/>
<evidence type="ECO:0000256" key="2">
    <source>
        <dbReference type="ARBA" id="ARBA00022555"/>
    </source>
</evidence>
<dbReference type="Pfam" id="PF00005">
    <property type="entry name" value="ABC_tran"/>
    <property type="match status" value="2"/>
</dbReference>
<sequence length="559" mass="62332">MAGQFIYQVTNLTKKHGQKVVLNEVNLAFYPGAKIGVLGPNGAGKSTLMRIMAGQDTEFEGTARLGNGFSVGYLEQEPPLDPTKTVFENVQTAVADRRAVIDRYNEISVLLGDVTDDNEMMKLCDEMAKLQDIIDTQNLWELDRQVETAMAVMNLPPGNANIDKLSGGERRRVAMCQLLIRQPDLLLLDEPTNHLDAESVAWLEQHLARYSGTVVAVTHDRYFLDNVAQWILEIDRGQGIPFEGNYTAWLDARAKRLAVEARTQKARDKSLARELEWIRMSPKARQAKSKARIKSYEELSAQSYEDKPDELEIQIPSGRHLGDLVIEGKNIHKAFGEKVLIDDLSFRLPPGGIVGVIGPNGAGKTTLFRMLTGQDTPDSGTIRVGETVDLGYVDQSRDALDPNKTVFEEISGGHDHLEMGGRSIAARSYVSRFNFKGPDQEKKVGNLSGGERNRVHLATLLRKGCNVLLLDEPTNDLDVDTLRALEEAIENFAGCVVVTSHDRWFLDRLATHILAFEGDGKLTWCEGNFDIYERNLRERMGDDPDEVSKRARYKSIHAG</sequence>
<dbReference type="Pfam" id="PF12848">
    <property type="entry name" value="ABC_tran_Xtn"/>
    <property type="match status" value="1"/>
</dbReference>
<keyword evidence="7" id="KW-0378">Hydrolase</keyword>
<evidence type="ECO:0000256" key="4">
    <source>
        <dbReference type="ARBA" id="ARBA00022741"/>
    </source>
</evidence>
<feature type="domain" description="ABC transporter" evidence="8">
    <location>
        <begin position="326"/>
        <end position="543"/>
    </location>
</feature>
<comment type="caution">
    <text evidence="9">The sequence shown here is derived from an EMBL/GenBank/DDBJ whole genome shotgun (WGS) entry which is preliminary data.</text>
</comment>
<keyword evidence="6 7" id="KW-0810">Translation regulation</keyword>
<comment type="catalytic activity">
    <reaction evidence="7">
        <text>ATP + H2O = ADP + phosphate + H(+)</text>
        <dbReference type="Rhea" id="RHEA:13065"/>
        <dbReference type="ChEBI" id="CHEBI:15377"/>
        <dbReference type="ChEBI" id="CHEBI:15378"/>
        <dbReference type="ChEBI" id="CHEBI:30616"/>
        <dbReference type="ChEBI" id="CHEBI:43474"/>
        <dbReference type="ChEBI" id="CHEBI:456216"/>
    </reaction>
</comment>
<dbReference type="CDD" id="cd03221">
    <property type="entry name" value="ABCF_EF-3"/>
    <property type="match status" value="2"/>
</dbReference>
<feature type="binding site" evidence="7">
    <location>
        <begin position="358"/>
        <end position="365"/>
    </location>
    <ligand>
        <name>ATP</name>
        <dbReference type="ChEBI" id="CHEBI:30616"/>
        <label>2</label>
    </ligand>
</feature>
<evidence type="ECO:0000256" key="1">
    <source>
        <dbReference type="ARBA" id="ARBA00005868"/>
    </source>
</evidence>
<dbReference type="EMBL" id="BAABRO010000017">
    <property type="protein sequence ID" value="GAA5509893.1"/>
    <property type="molecule type" value="Genomic_DNA"/>
</dbReference>
<keyword evidence="10" id="KW-1185">Reference proteome</keyword>
<organism evidence="9 10">
    <name type="scientific">Novipirellula caenicola</name>
    <dbReference type="NCBI Taxonomy" id="1536901"/>
    <lineage>
        <taxon>Bacteria</taxon>
        <taxon>Pseudomonadati</taxon>
        <taxon>Planctomycetota</taxon>
        <taxon>Planctomycetia</taxon>
        <taxon>Pirellulales</taxon>
        <taxon>Pirellulaceae</taxon>
        <taxon>Novipirellula</taxon>
    </lineage>
</organism>